<dbReference type="Proteomes" id="UP000291084">
    <property type="component" value="Chromosome 8"/>
</dbReference>
<keyword evidence="1" id="KW-1133">Transmembrane helix</keyword>
<sequence>MFRTAFQIYLFLTNLHPNMHLIANVMFLFLSCNHISTLMLSTLSIGFACMLCILHLANLFISPSISCTPFHSIHILSISFVIFGINHNFVHRKSI</sequence>
<accession>A0A0S3SNM0</accession>
<gene>
    <name evidence="2" type="primary">Vigan.08G106600</name>
    <name evidence="2" type="ORF">VIGAN_08106600</name>
</gene>
<organism evidence="2 3">
    <name type="scientific">Vigna angularis var. angularis</name>
    <dbReference type="NCBI Taxonomy" id="157739"/>
    <lineage>
        <taxon>Eukaryota</taxon>
        <taxon>Viridiplantae</taxon>
        <taxon>Streptophyta</taxon>
        <taxon>Embryophyta</taxon>
        <taxon>Tracheophyta</taxon>
        <taxon>Spermatophyta</taxon>
        <taxon>Magnoliopsida</taxon>
        <taxon>eudicotyledons</taxon>
        <taxon>Gunneridae</taxon>
        <taxon>Pentapetalae</taxon>
        <taxon>rosids</taxon>
        <taxon>fabids</taxon>
        <taxon>Fabales</taxon>
        <taxon>Fabaceae</taxon>
        <taxon>Papilionoideae</taxon>
        <taxon>50 kb inversion clade</taxon>
        <taxon>NPAAA clade</taxon>
        <taxon>indigoferoid/millettioid clade</taxon>
        <taxon>Phaseoleae</taxon>
        <taxon>Vigna</taxon>
    </lineage>
</organism>
<keyword evidence="1" id="KW-0812">Transmembrane</keyword>
<feature type="transmembrane region" description="Helical" evidence="1">
    <location>
        <begin position="6"/>
        <end position="30"/>
    </location>
</feature>
<dbReference type="EMBL" id="AP015041">
    <property type="protein sequence ID" value="BAT94460.1"/>
    <property type="molecule type" value="Genomic_DNA"/>
</dbReference>
<protein>
    <submittedName>
        <fullName evidence="2">Uncharacterized protein</fullName>
    </submittedName>
</protein>
<dbReference type="AlphaFoldDB" id="A0A0S3SNM0"/>
<proteinExistence type="predicted"/>
<evidence type="ECO:0000313" key="3">
    <source>
        <dbReference type="Proteomes" id="UP000291084"/>
    </source>
</evidence>
<feature type="transmembrane region" description="Helical" evidence="1">
    <location>
        <begin position="73"/>
        <end position="90"/>
    </location>
</feature>
<evidence type="ECO:0000313" key="2">
    <source>
        <dbReference type="EMBL" id="BAT94460.1"/>
    </source>
</evidence>
<keyword evidence="3" id="KW-1185">Reference proteome</keyword>
<reference evidence="2 3" key="1">
    <citation type="journal article" date="2015" name="Sci. Rep.">
        <title>The power of single molecule real-time sequencing technology in the de novo assembly of a eukaryotic genome.</title>
        <authorList>
            <person name="Sakai H."/>
            <person name="Naito K."/>
            <person name="Ogiso-Tanaka E."/>
            <person name="Takahashi Y."/>
            <person name="Iseki K."/>
            <person name="Muto C."/>
            <person name="Satou K."/>
            <person name="Teruya K."/>
            <person name="Shiroma A."/>
            <person name="Shimoji M."/>
            <person name="Hirano T."/>
            <person name="Itoh T."/>
            <person name="Kaga A."/>
            <person name="Tomooka N."/>
        </authorList>
    </citation>
    <scope>NUCLEOTIDE SEQUENCE [LARGE SCALE GENOMIC DNA]</scope>
    <source>
        <strain evidence="3">cv. Shumari</strain>
    </source>
</reference>
<feature type="transmembrane region" description="Helical" evidence="1">
    <location>
        <begin position="37"/>
        <end position="61"/>
    </location>
</feature>
<keyword evidence="1" id="KW-0472">Membrane</keyword>
<evidence type="ECO:0000256" key="1">
    <source>
        <dbReference type="SAM" id="Phobius"/>
    </source>
</evidence>
<dbReference type="PROSITE" id="PS51257">
    <property type="entry name" value="PROKAR_LIPOPROTEIN"/>
    <property type="match status" value="1"/>
</dbReference>
<name>A0A0S3SNM0_PHAAN</name>